<keyword evidence="1" id="KW-0812">Transmembrane</keyword>
<organism evidence="2 3">
    <name type="scientific">Rhodoferax aquaticus</name>
    <dbReference type="NCBI Taxonomy" id="2527691"/>
    <lineage>
        <taxon>Bacteria</taxon>
        <taxon>Pseudomonadati</taxon>
        <taxon>Pseudomonadota</taxon>
        <taxon>Betaproteobacteria</taxon>
        <taxon>Burkholderiales</taxon>
        <taxon>Comamonadaceae</taxon>
        <taxon>Rhodoferax</taxon>
    </lineage>
</organism>
<proteinExistence type="predicted"/>
<accession>A0A515ER40</accession>
<sequence>MPKSIKSFLLSVRDLLTSASPLVIAAVALLWLAFWWLNPTPPKRITLATGPSQSAYAEFGARYAKKLQANGIEVVLLPSEGSSANWELLRSGQADLGFVQGGSVSPNPDGEDALLSLGSLFVEPVWLFYRDAAARRVSASGQLTQLAQLRHMRINVGAPGSGVPLMMKALLEMNHVDMSSVRLSQLEPTPATMDLLNGKLDALVFASAPEAPLVQMLLQTPGIRLLDFSQNEAYSRRLPYLTPVVLPRGVVDLARNLPKEDVRMIATTTTLLASEEVHPALLQLVSQATLSLHGGAGWFNRARDFPKATETDYPLAPEAERTLRAGVPTLQRYLPFSWANLVERMWLALGIIVAVLLPLGKIAPPLYAFRVRSRVFRWYAQLRDIEERAEAGQQKDALLDELKILEGRVEKVIVPLSYADELYSLRNHVELVRQKLLNT</sequence>
<name>A0A515ER40_9BURK</name>
<dbReference type="Proteomes" id="UP000317365">
    <property type="component" value="Chromosome"/>
</dbReference>
<feature type="transmembrane region" description="Helical" evidence="1">
    <location>
        <begin position="12"/>
        <end position="37"/>
    </location>
</feature>
<dbReference type="SUPFAM" id="SSF53850">
    <property type="entry name" value="Periplasmic binding protein-like II"/>
    <property type="match status" value="1"/>
</dbReference>
<feature type="transmembrane region" description="Helical" evidence="1">
    <location>
        <begin position="345"/>
        <end position="369"/>
    </location>
</feature>
<evidence type="ECO:0000313" key="3">
    <source>
        <dbReference type="Proteomes" id="UP000317365"/>
    </source>
</evidence>
<dbReference type="Gene3D" id="3.40.190.10">
    <property type="entry name" value="Periplasmic binding protein-like II"/>
    <property type="match status" value="2"/>
</dbReference>
<protein>
    <submittedName>
        <fullName evidence="2">C4-dicarboxylate ABC transporter substrate-binding protein</fullName>
    </submittedName>
</protein>
<dbReference type="InterPro" id="IPR011852">
    <property type="entry name" value="TRAP_TAXI"/>
</dbReference>
<dbReference type="Pfam" id="PF16868">
    <property type="entry name" value="NMT1_3"/>
    <property type="match status" value="1"/>
</dbReference>
<dbReference type="KEGG" id="rhg:EXZ61_13695"/>
<dbReference type="RefSeq" id="WP_142812296.1">
    <property type="nucleotide sequence ID" value="NZ_CP036282.1"/>
</dbReference>
<keyword evidence="3" id="KW-1185">Reference proteome</keyword>
<gene>
    <name evidence="2" type="ORF">EXZ61_13695</name>
</gene>
<evidence type="ECO:0000256" key="1">
    <source>
        <dbReference type="SAM" id="Phobius"/>
    </source>
</evidence>
<reference evidence="3" key="1">
    <citation type="submission" date="2019-02" db="EMBL/GenBank/DDBJ databases">
        <title>Complete genome sequence of Rhodoferax sp. Gr-4.</title>
        <authorList>
            <person name="Jin L."/>
        </authorList>
    </citation>
    <scope>NUCLEOTIDE SEQUENCE [LARGE SCALE GENOMIC DNA]</scope>
    <source>
        <strain evidence="3">Gr-4</strain>
    </source>
</reference>
<keyword evidence="1" id="KW-0472">Membrane</keyword>
<keyword evidence="1" id="KW-1133">Transmembrane helix</keyword>
<dbReference type="EMBL" id="CP036282">
    <property type="protein sequence ID" value="QDL55136.1"/>
    <property type="molecule type" value="Genomic_DNA"/>
</dbReference>
<reference evidence="3" key="2">
    <citation type="journal article" date="2020" name="Int. J. Syst. Evol. Microbiol.">
        <title>Genomic insights into a novel species Rhodoferax aquaticus sp. nov., isolated from freshwater.</title>
        <authorList>
            <person name="Li T."/>
            <person name="Zhuo Y."/>
            <person name="Jin C.Z."/>
            <person name="Wu X."/>
            <person name="Ko S.R."/>
            <person name="Jin F.J."/>
            <person name="Ahn C.Y."/>
            <person name="Oh H.M."/>
            <person name="Lee H.G."/>
            <person name="Jin L."/>
        </authorList>
    </citation>
    <scope>NUCLEOTIDE SEQUENCE [LARGE SCALE GENOMIC DNA]</scope>
    <source>
        <strain evidence="3">Gr-4</strain>
    </source>
</reference>
<dbReference type="AlphaFoldDB" id="A0A515ER40"/>
<evidence type="ECO:0000313" key="2">
    <source>
        <dbReference type="EMBL" id="QDL55136.1"/>
    </source>
</evidence>
<dbReference type="PANTHER" id="PTHR42941:SF1">
    <property type="entry name" value="SLL1037 PROTEIN"/>
    <property type="match status" value="1"/>
</dbReference>
<dbReference type="PANTHER" id="PTHR42941">
    <property type="entry name" value="SLL1037 PROTEIN"/>
    <property type="match status" value="1"/>
</dbReference>